<feature type="region of interest" description="Disordered" evidence="6">
    <location>
        <begin position="1726"/>
        <end position="1793"/>
    </location>
</feature>
<evidence type="ECO:0000259" key="8">
    <source>
        <dbReference type="Pfam" id="PF11732"/>
    </source>
</evidence>
<dbReference type="GO" id="GO:0006406">
    <property type="term" value="P:mRNA export from nucleus"/>
    <property type="evidence" value="ECO:0007669"/>
    <property type="project" value="InterPro"/>
</dbReference>
<dbReference type="InterPro" id="IPR021418">
    <property type="entry name" value="THO_THOC2_C"/>
</dbReference>
<feature type="compositionally biased region" description="Basic and acidic residues" evidence="6">
    <location>
        <begin position="1357"/>
        <end position="1391"/>
    </location>
</feature>
<feature type="compositionally biased region" description="Basic and acidic residues" evidence="6">
    <location>
        <begin position="1331"/>
        <end position="1341"/>
    </location>
</feature>
<feature type="compositionally biased region" description="Low complexity" evidence="6">
    <location>
        <begin position="1198"/>
        <end position="1210"/>
    </location>
</feature>
<dbReference type="Pfam" id="PF16134">
    <property type="entry name" value="THOC2_N"/>
    <property type="match status" value="2"/>
</dbReference>
<organism evidence="10 11">
    <name type="scientific">Apatococcus fuscideae</name>
    <dbReference type="NCBI Taxonomy" id="2026836"/>
    <lineage>
        <taxon>Eukaryota</taxon>
        <taxon>Viridiplantae</taxon>
        <taxon>Chlorophyta</taxon>
        <taxon>core chlorophytes</taxon>
        <taxon>Trebouxiophyceae</taxon>
        <taxon>Chlorellales</taxon>
        <taxon>Chlorellaceae</taxon>
        <taxon>Apatococcus</taxon>
    </lineage>
</organism>
<feature type="region of interest" description="Disordered" evidence="6">
    <location>
        <begin position="738"/>
        <end position="790"/>
    </location>
</feature>
<feature type="domain" description="THO complex subunit 2 N-terminal" evidence="9">
    <location>
        <begin position="330"/>
        <end position="466"/>
    </location>
</feature>
<evidence type="ECO:0000256" key="2">
    <source>
        <dbReference type="ARBA" id="ARBA00007857"/>
    </source>
</evidence>
<feature type="compositionally biased region" description="Basic and acidic residues" evidence="6">
    <location>
        <begin position="1566"/>
        <end position="1601"/>
    </location>
</feature>
<dbReference type="PANTHER" id="PTHR21597:SF0">
    <property type="entry name" value="THO COMPLEX SUBUNIT 2"/>
    <property type="match status" value="1"/>
</dbReference>
<evidence type="ECO:0000256" key="4">
    <source>
        <dbReference type="ARBA" id="ARBA00023242"/>
    </source>
</evidence>
<feature type="compositionally biased region" description="Polar residues" evidence="6">
    <location>
        <begin position="1782"/>
        <end position="1793"/>
    </location>
</feature>
<dbReference type="Proteomes" id="UP001485043">
    <property type="component" value="Unassembled WGS sequence"/>
</dbReference>
<comment type="similarity">
    <text evidence="2">Belongs to the THOC2 family.</text>
</comment>
<evidence type="ECO:0000259" key="9">
    <source>
        <dbReference type="Pfam" id="PF16134"/>
    </source>
</evidence>
<protein>
    <recommendedName>
        <fullName evidence="3">THO complex subunit 2</fullName>
    </recommendedName>
</protein>
<name>A0AAW1SXT8_9CHLO</name>
<evidence type="ECO:0000256" key="5">
    <source>
        <dbReference type="SAM" id="Coils"/>
    </source>
</evidence>
<dbReference type="EMBL" id="JALJOV010000801">
    <property type="protein sequence ID" value="KAK9861182.1"/>
    <property type="molecule type" value="Genomic_DNA"/>
</dbReference>
<feature type="domain" description="THO complex subunitTHOC2 C-terminal" evidence="7">
    <location>
        <begin position="847"/>
        <end position="1147"/>
    </location>
</feature>
<feature type="domain" description="THO complex subunit 2 N-terminal" evidence="9">
    <location>
        <begin position="37"/>
        <end position="240"/>
    </location>
</feature>
<dbReference type="PANTHER" id="PTHR21597">
    <property type="entry name" value="THO2 PROTEIN"/>
    <property type="match status" value="1"/>
</dbReference>
<dbReference type="GO" id="GO:0003729">
    <property type="term" value="F:mRNA binding"/>
    <property type="evidence" value="ECO:0007669"/>
    <property type="project" value="TreeGrafter"/>
</dbReference>
<comment type="caution">
    <text evidence="10">The sequence shown here is derived from an EMBL/GenBank/DDBJ whole genome shotgun (WGS) entry which is preliminary data.</text>
</comment>
<feature type="region of interest" description="Disordered" evidence="6">
    <location>
        <begin position="1151"/>
        <end position="1624"/>
    </location>
</feature>
<dbReference type="Pfam" id="PF11732">
    <property type="entry name" value="Thoc2"/>
    <property type="match status" value="1"/>
</dbReference>
<gene>
    <name evidence="10" type="ORF">WJX84_006826</name>
</gene>
<feature type="compositionally biased region" description="Basic and acidic residues" evidence="6">
    <location>
        <begin position="1754"/>
        <end position="1779"/>
    </location>
</feature>
<keyword evidence="4" id="KW-0539">Nucleus</keyword>
<evidence type="ECO:0000256" key="1">
    <source>
        <dbReference type="ARBA" id="ARBA00004123"/>
    </source>
</evidence>
<evidence type="ECO:0000259" key="7">
    <source>
        <dbReference type="Pfam" id="PF11262"/>
    </source>
</evidence>
<dbReference type="GO" id="GO:0006397">
    <property type="term" value="P:mRNA processing"/>
    <property type="evidence" value="ECO:0007669"/>
    <property type="project" value="InterPro"/>
</dbReference>
<evidence type="ECO:0000313" key="11">
    <source>
        <dbReference type="Proteomes" id="UP001485043"/>
    </source>
</evidence>
<evidence type="ECO:0000313" key="10">
    <source>
        <dbReference type="EMBL" id="KAK9861182.1"/>
    </source>
</evidence>
<proteinExistence type="inferred from homology"/>
<feature type="compositionally biased region" description="Polar residues" evidence="6">
    <location>
        <begin position="769"/>
        <end position="784"/>
    </location>
</feature>
<feature type="domain" description="THO complex subunitTHOC2 N-terminal" evidence="8">
    <location>
        <begin position="476"/>
        <end position="550"/>
    </location>
</feature>
<feature type="coiled-coil region" evidence="5">
    <location>
        <begin position="868"/>
        <end position="938"/>
    </location>
</feature>
<reference evidence="10 11" key="1">
    <citation type="journal article" date="2024" name="Nat. Commun.">
        <title>Phylogenomics reveals the evolutionary origins of lichenization in chlorophyte algae.</title>
        <authorList>
            <person name="Puginier C."/>
            <person name="Libourel C."/>
            <person name="Otte J."/>
            <person name="Skaloud P."/>
            <person name="Haon M."/>
            <person name="Grisel S."/>
            <person name="Petersen M."/>
            <person name="Berrin J.G."/>
            <person name="Delaux P.M."/>
            <person name="Dal Grande F."/>
            <person name="Keller J."/>
        </authorList>
    </citation>
    <scope>NUCLEOTIDE SEQUENCE [LARGE SCALE GENOMIC DNA]</scope>
    <source>
        <strain evidence="10 11">SAG 2523</strain>
    </source>
</reference>
<dbReference type="InterPro" id="IPR040007">
    <property type="entry name" value="Tho2"/>
</dbReference>
<evidence type="ECO:0000256" key="3">
    <source>
        <dbReference type="ARBA" id="ARBA00019596"/>
    </source>
</evidence>
<keyword evidence="11" id="KW-1185">Reference proteome</keyword>
<feature type="compositionally biased region" description="Basic and acidic residues" evidence="6">
    <location>
        <begin position="1238"/>
        <end position="1255"/>
    </location>
</feature>
<comment type="subcellular location">
    <subcellularLocation>
        <location evidence="1">Nucleus</location>
    </subcellularLocation>
</comment>
<keyword evidence="5" id="KW-0175">Coiled coil</keyword>
<accession>A0AAW1SXT8</accession>
<dbReference type="GO" id="GO:0000445">
    <property type="term" value="C:THO complex part of transcription export complex"/>
    <property type="evidence" value="ECO:0007669"/>
    <property type="project" value="TreeGrafter"/>
</dbReference>
<feature type="compositionally biased region" description="Basic and acidic residues" evidence="6">
    <location>
        <begin position="1151"/>
        <end position="1169"/>
    </location>
</feature>
<dbReference type="InterPro" id="IPR021726">
    <property type="entry name" value="THO_THOC2_N"/>
</dbReference>
<feature type="compositionally biased region" description="Basic and acidic residues" evidence="6">
    <location>
        <begin position="1448"/>
        <end position="1514"/>
    </location>
</feature>
<evidence type="ECO:0000256" key="6">
    <source>
        <dbReference type="SAM" id="MobiDB-lite"/>
    </source>
</evidence>
<feature type="compositionally biased region" description="Basic and acidic residues" evidence="6">
    <location>
        <begin position="1273"/>
        <end position="1288"/>
    </location>
</feature>
<dbReference type="InterPro" id="IPR032302">
    <property type="entry name" value="THOC2_N"/>
</dbReference>
<sequence length="1793" mass="199491">MEVKSATEDQSSPLAEDCLWYSFIEANAKPDADASQVVAAAKDLLAKQKVSSQHLQETAENEFLEELGLIADAKRFKTKAVQTNTKLLYAQQKYNLLREEPEGFGKAINALSQFGKGGLTPEGVSYLLRELRALIGYFDLDPIRLADLVLDAFASQPENVAFLELMQLFPSEALPHILGFKFSVSAKEQSTASRSYATALSLIAAQLIKAKRIELDALLPHLQPSDEALRKSIPAALLKLEAIAKEVNSTAFGGGKPEGAQDAKISSLAVAASRLELAALPLEDAAFAPLAEGNHKLALTAGLIKLEPFHTWLLQHGLCSSASQVDDSAPELTQEAVDILHALDFRVASDPVLFTKVVRVLGLSLGRHLGPMAPPESTPQIAELQQMLQQILLPGLQLVPANAAVTHEVWRLLRMLPYRTRFNMYARWQEMQGQHILLYAAGSLALREVRRVLRRITNEDSDEERRERKRLVGIAAKAVHANPLAALDPGVTQATAYTAMQEAIVETLRYVTPMGHDVLTYIIVDNLASPHRLKLARDGLNVSQWLQNLAVFVGLVCRKCPDVDLHAILEYLACRLKEFEVSELVVIKEIFTSLSGIDMIHSLNPHQLEATAGGDTLRAHSVAMAGNKVIGQSEQHRNAKRLLAALQKGPPEQHLLLPILVLLAQQRQHIATRSDVKELKLMLELFDQCSETLSQYIKFLQTYLSKRQYKELIPSMDTLVRGYGLDVEVAWQTHRHLTNHLEPDTSTPPEDGEVEDQEGAAPKEAGNEIASSNLSPHIDASTQIDDAGRDPKTLNELERRMWQQWQAHPASGADAAAMDIDGESEGTSWRSLVQASRNYLPASTKTLLRPDFYLAFWNLQYYDIHVPEERYKEAMDTLRQQIAEQARLVRESSKMRSTSAKKEHPALVREHKRLQETLDKLTAELNRQKRHVEEVYARMSLLKEDWNDDTTSRMTGSNVVFIQDCILPRCLYSPEDAAFAGTYLSLLTKLATAWPIALVYNKVFTQLLSVLACTSEREAQNLAITLEILLSDVTRWQEDPDAFAKECMISKGWCVDASSPEPKEPIAYPMFSQLYIRWLRLLAQMMVHLLKSEVYIQMRNALLVLQAIRKVFPRSKLEAEMLLDAFKAVLDKETREDLKLNLTSYMSWLDSESKKPNNDRWMQEGDGSKADPSPEVSGARPLPEPSADSISDAKKSKVAAATVPAPSSTAQMPVQLESESEKPQSGSRKPPTAPAAEAGKEKPREKEPRPSKREPAQAQRTASIPVPSKKRPAHEPREDQQPPTKEAKNASNEARGSHANGHLPESKSPQSGEKRKPVLSPDAEAFVPQAVKREGSNKPEEPSQPVASSHRHHKRPRTEEDPKKDRKKDRERERDRHDKDRGDKDKGREKPSSISVKQEPPPPSPAAAAPTAPAGGTQARHSDGHSPKQHAAGMQDVDVKREHRREREKKAEKERKAEKEKDRGRDAMKPSSRQGEDTRREPRLDKPQRAADRDEQPPSETKRSAERSARRDAAVETAPVPRKSSGRRSEPGEPLGDGQTARPRRPANGGEAVPAPRSEIPAPATRDIDRRDRERQAEDARHERVSGRASRERSVPRDTARRGHSRIPGALPVSEGPRPLGTKTECDIVSSDALAQAGRPRGFSTVTTQKFLGLRTSEYLVFPRSAEVTWNKCRRAHEKAGLLPCRRNLNGTLKSALRLQVRRPSRGPSTTDAYFARQRPAKIAAKSWSSARSAADRGPAPSVALVRQPHPRTTCKERLPGKGAEQEQRWNQKSEKRAIQVDLQQNVPMTASG</sequence>
<dbReference type="Pfam" id="PF11262">
    <property type="entry name" value="Tho2"/>
    <property type="match status" value="1"/>
</dbReference>